<dbReference type="PANTHER" id="PTHR43201">
    <property type="entry name" value="ACYL-COA SYNTHETASE"/>
    <property type="match status" value="1"/>
</dbReference>
<evidence type="ECO:0000259" key="3">
    <source>
        <dbReference type="Pfam" id="PF00501"/>
    </source>
</evidence>
<reference evidence="5 6" key="1">
    <citation type="submission" date="2021-07" db="EMBL/GenBank/DDBJ databases">
        <title>Actinomadura sp. PM05-2 isolated from lichen.</title>
        <authorList>
            <person name="Somphong A."/>
            <person name="Phongsopitanun W."/>
            <person name="Tanasupawat S."/>
            <person name="Peongsungnone V."/>
        </authorList>
    </citation>
    <scope>NUCLEOTIDE SEQUENCE [LARGE SCALE GENOMIC DNA]</scope>
    <source>
        <strain evidence="5 6">PM05-2</strain>
    </source>
</reference>
<dbReference type="InterPro" id="IPR042099">
    <property type="entry name" value="ANL_N_sf"/>
</dbReference>
<proteinExistence type="inferred from homology"/>
<dbReference type="RefSeq" id="WP_220170741.1">
    <property type="nucleotide sequence ID" value="NZ_JAIBOA010000035.1"/>
</dbReference>
<dbReference type="Gene3D" id="3.40.50.12780">
    <property type="entry name" value="N-terminal domain of ligase-like"/>
    <property type="match status" value="1"/>
</dbReference>
<dbReference type="CDD" id="cd17631">
    <property type="entry name" value="FACL_FadD13-like"/>
    <property type="match status" value="1"/>
</dbReference>
<accession>A0ABS7G4W4</accession>
<evidence type="ECO:0000256" key="1">
    <source>
        <dbReference type="ARBA" id="ARBA00006432"/>
    </source>
</evidence>
<dbReference type="PANTHER" id="PTHR43201:SF5">
    <property type="entry name" value="MEDIUM-CHAIN ACYL-COA LIGASE ACSF2, MITOCHONDRIAL"/>
    <property type="match status" value="1"/>
</dbReference>
<name>A0ABS7G4W4_9ACTN</name>
<dbReference type="InterPro" id="IPR020845">
    <property type="entry name" value="AMP-binding_CS"/>
</dbReference>
<dbReference type="Pfam" id="PF00501">
    <property type="entry name" value="AMP-binding"/>
    <property type="match status" value="1"/>
</dbReference>
<dbReference type="Gene3D" id="3.30.300.30">
    <property type="match status" value="1"/>
</dbReference>
<sequence>MRDQGLGSWPARRARKTPHRTALVFEGEALDYAGLHARTARLAHALRTAGVRRGDRVAYLGPNHPAFLETLFATAALGAVFVPLNARLAEPEIAYQLADSGARLLVHAPSHAGFGADVAARVEVGPDYEAFLASGGDADPPDEPVALDDPFIIMYTSGTTGRPKGAVLTHGNITWNAVNVLVDTDVAADEVALVSAPLFHTAGLNMLAMPVLLKGGACVIVPAFDAEGTLDLIERHRVTFMFGVPTMFQQVARSPRFAEADLSSVRTLSCGGSPVPPSLIETYAARGLLFLQGYGMTEAAPGVLFLDAEHAVSKAGSAGLPHFFTDVKVAGDPGEVLVSGPNVMRGYWNLPGATAEALRDGWFHSGDAARVDADGYVTIVDRIKDMIISGGENVYPAEVEQVLAAHPDVLDCAVIGVPDAIWGEVGRAVVVLRPGAGATAEELLGALGGRLAKYKIPKSVVFADALPRNPSGKLLRAPIRHDHG</sequence>
<organism evidence="5 6">
    <name type="scientific">Actinomadura parmotrematis</name>
    <dbReference type="NCBI Taxonomy" id="2864039"/>
    <lineage>
        <taxon>Bacteria</taxon>
        <taxon>Bacillati</taxon>
        <taxon>Actinomycetota</taxon>
        <taxon>Actinomycetes</taxon>
        <taxon>Streptosporangiales</taxon>
        <taxon>Thermomonosporaceae</taxon>
        <taxon>Actinomadura</taxon>
    </lineage>
</organism>
<evidence type="ECO:0000259" key="4">
    <source>
        <dbReference type="Pfam" id="PF13193"/>
    </source>
</evidence>
<feature type="domain" description="AMP-dependent synthetase/ligase" evidence="3">
    <location>
        <begin position="12"/>
        <end position="348"/>
    </location>
</feature>
<dbReference type="Proteomes" id="UP000774570">
    <property type="component" value="Unassembled WGS sequence"/>
</dbReference>
<dbReference type="EMBL" id="JAIBOA010000035">
    <property type="protein sequence ID" value="MBW8487511.1"/>
    <property type="molecule type" value="Genomic_DNA"/>
</dbReference>
<dbReference type="InterPro" id="IPR045851">
    <property type="entry name" value="AMP-bd_C_sf"/>
</dbReference>
<keyword evidence="2 5" id="KW-0436">Ligase</keyword>
<evidence type="ECO:0000313" key="5">
    <source>
        <dbReference type="EMBL" id="MBW8487511.1"/>
    </source>
</evidence>
<dbReference type="GO" id="GO:0016874">
    <property type="term" value="F:ligase activity"/>
    <property type="evidence" value="ECO:0007669"/>
    <property type="project" value="UniProtKB-KW"/>
</dbReference>
<gene>
    <name evidence="5" type="ORF">K1Y72_34515</name>
</gene>
<dbReference type="SUPFAM" id="SSF56801">
    <property type="entry name" value="Acetyl-CoA synthetase-like"/>
    <property type="match status" value="1"/>
</dbReference>
<comment type="similarity">
    <text evidence="1">Belongs to the ATP-dependent AMP-binding enzyme family.</text>
</comment>
<evidence type="ECO:0000256" key="2">
    <source>
        <dbReference type="ARBA" id="ARBA00022598"/>
    </source>
</evidence>
<evidence type="ECO:0000313" key="6">
    <source>
        <dbReference type="Proteomes" id="UP000774570"/>
    </source>
</evidence>
<dbReference type="InterPro" id="IPR025110">
    <property type="entry name" value="AMP-bd_C"/>
</dbReference>
<dbReference type="InterPro" id="IPR000873">
    <property type="entry name" value="AMP-dep_synth/lig_dom"/>
</dbReference>
<protein>
    <submittedName>
        <fullName evidence="5">Long-chain fatty acid--CoA ligase</fullName>
    </submittedName>
</protein>
<dbReference type="PROSITE" id="PS00455">
    <property type="entry name" value="AMP_BINDING"/>
    <property type="match status" value="1"/>
</dbReference>
<keyword evidence="6" id="KW-1185">Reference proteome</keyword>
<comment type="caution">
    <text evidence="5">The sequence shown here is derived from an EMBL/GenBank/DDBJ whole genome shotgun (WGS) entry which is preliminary data.</text>
</comment>
<dbReference type="Pfam" id="PF13193">
    <property type="entry name" value="AMP-binding_C"/>
    <property type="match status" value="1"/>
</dbReference>
<feature type="domain" description="AMP-binding enzyme C-terminal" evidence="4">
    <location>
        <begin position="398"/>
        <end position="473"/>
    </location>
</feature>